<dbReference type="Proteomes" id="UP000782241">
    <property type="component" value="Unassembled WGS sequence"/>
</dbReference>
<evidence type="ECO:0000313" key="1">
    <source>
        <dbReference type="EMBL" id="KAG5660008.1"/>
    </source>
</evidence>
<protein>
    <submittedName>
        <fullName evidence="1">Uncharacterized protein</fullName>
    </submittedName>
</protein>
<evidence type="ECO:0000313" key="2">
    <source>
        <dbReference type="Proteomes" id="UP000782241"/>
    </source>
</evidence>
<accession>A0A9P7H1B9</accession>
<reference evidence="1" key="1">
    <citation type="submission" date="2021-04" db="EMBL/GenBank/DDBJ databases">
        <title>Draft genome of Fusarium avenaceum strain F156N33, isolated from an atmospheric sample in Virginia.</title>
        <authorList>
            <person name="Yang S."/>
            <person name="Vinatzer B.A."/>
            <person name="Coleman J."/>
        </authorList>
    </citation>
    <scope>NUCLEOTIDE SEQUENCE</scope>
    <source>
        <strain evidence="1">F156N33</strain>
    </source>
</reference>
<dbReference type="EMBL" id="JAGPUO010000010">
    <property type="protein sequence ID" value="KAG5660008.1"/>
    <property type="molecule type" value="Genomic_DNA"/>
</dbReference>
<comment type="caution">
    <text evidence="1">The sequence shown here is derived from an EMBL/GenBank/DDBJ whole genome shotgun (WGS) entry which is preliminary data.</text>
</comment>
<keyword evidence="2" id="KW-1185">Reference proteome</keyword>
<dbReference type="AlphaFoldDB" id="A0A9P7H1B9"/>
<proteinExistence type="predicted"/>
<sequence length="50" mass="5133">MAIVERNPLVDSGLGFCKSCACTSFGNINGGMDPAVACACGHKHGNHVEL</sequence>
<name>A0A9P7H1B9_9HYPO</name>
<gene>
    <name evidence="1" type="ORF">KAF25_003530</name>
</gene>
<organism evidence="1 2">
    <name type="scientific">Fusarium avenaceum</name>
    <dbReference type="NCBI Taxonomy" id="40199"/>
    <lineage>
        <taxon>Eukaryota</taxon>
        <taxon>Fungi</taxon>
        <taxon>Dikarya</taxon>
        <taxon>Ascomycota</taxon>
        <taxon>Pezizomycotina</taxon>
        <taxon>Sordariomycetes</taxon>
        <taxon>Hypocreomycetidae</taxon>
        <taxon>Hypocreales</taxon>
        <taxon>Nectriaceae</taxon>
        <taxon>Fusarium</taxon>
        <taxon>Fusarium tricinctum species complex</taxon>
    </lineage>
</organism>